<dbReference type="FunFam" id="2.40.50.100:FF:000003">
    <property type="entry name" value="Acetyl-CoA carboxylase biotin carboxyl carrier protein"/>
    <property type="match status" value="1"/>
</dbReference>
<gene>
    <name evidence="3" type="ORF">DCG82_02455</name>
</gene>
<dbReference type="Proteomes" id="UP000262454">
    <property type="component" value="Unassembled WGS sequence"/>
</dbReference>
<dbReference type="Pfam" id="PF00364">
    <property type="entry name" value="Biotin_lipoyl"/>
    <property type="match status" value="1"/>
</dbReference>
<protein>
    <submittedName>
        <fullName evidence="3">Acetyl-CoA carboxylase biotin carboxyl carrier protein subunit</fullName>
    </submittedName>
</protein>
<dbReference type="EMBL" id="DMCX01000014">
    <property type="protein sequence ID" value="HAF07250.1"/>
    <property type="molecule type" value="Genomic_DNA"/>
</dbReference>
<dbReference type="AlphaFoldDB" id="A0A348MJM4"/>
<evidence type="ECO:0000256" key="1">
    <source>
        <dbReference type="ARBA" id="ARBA00023267"/>
    </source>
</evidence>
<feature type="domain" description="Lipoyl-binding" evidence="2">
    <location>
        <begin position="73"/>
        <end position="147"/>
    </location>
</feature>
<dbReference type="SUPFAM" id="SSF51230">
    <property type="entry name" value="Single hybrid motif"/>
    <property type="match status" value="1"/>
</dbReference>
<comment type="caution">
    <text evidence="3">The sequence shown here is derived from an EMBL/GenBank/DDBJ whole genome shotgun (WGS) entry which is preliminary data.</text>
</comment>
<dbReference type="PROSITE" id="PS50968">
    <property type="entry name" value="BIOTINYL_LIPOYL"/>
    <property type="match status" value="1"/>
</dbReference>
<organism evidence="3 4">
    <name type="scientific">candidate division WOR-3 bacterium</name>
    <dbReference type="NCBI Taxonomy" id="2052148"/>
    <lineage>
        <taxon>Bacteria</taxon>
        <taxon>Bacteria division WOR-3</taxon>
    </lineage>
</organism>
<dbReference type="Gene3D" id="2.40.50.100">
    <property type="match status" value="1"/>
</dbReference>
<evidence type="ECO:0000313" key="4">
    <source>
        <dbReference type="Proteomes" id="UP000262454"/>
    </source>
</evidence>
<name>A0A348MJM4_UNCW3</name>
<reference evidence="3 4" key="1">
    <citation type="journal article" date="2018" name="Nat. Biotechnol.">
        <title>A standardized bacterial taxonomy based on genome phylogeny substantially revises the tree of life.</title>
        <authorList>
            <person name="Parks D.H."/>
            <person name="Chuvochina M."/>
            <person name="Waite D.W."/>
            <person name="Rinke C."/>
            <person name="Skarshewski A."/>
            <person name="Chaumeil P.A."/>
            <person name="Hugenholtz P."/>
        </authorList>
    </citation>
    <scope>NUCLEOTIDE SEQUENCE [LARGE SCALE GENOMIC DNA]</scope>
    <source>
        <strain evidence="3">UBA7921</strain>
    </source>
</reference>
<sequence>MQGVKMGEYVLNINGKDYKVKVNSLEENVADIEINGKNYKVNFRQLGSVEQTVKKNVPSQNVEKPVLQSEKKSEKEQIKKVAAPLPGVVLNVLVKEGEHVKEGQDLLIMEAMKMENAIHSPYSGKIIKVNVKKDDTVAEGDILFEIGE</sequence>
<dbReference type="PANTHER" id="PTHR45266">
    <property type="entry name" value="OXALOACETATE DECARBOXYLASE ALPHA CHAIN"/>
    <property type="match status" value="1"/>
</dbReference>
<dbReference type="InterPro" id="IPR011053">
    <property type="entry name" value="Single_hybrid_motif"/>
</dbReference>
<dbReference type="InterPro" id="IPR000089">
    <property type="entry name" value="Biotin_lipoyl"/>
</dbReference>
<dbReference type="InterPro" id="IPR050709">
    <property type="entry name" value="Biotin_Carboxyl_Carrier/Decarb"/>
</dbReference>
<dbReference type="PANTHER" id="PTHR45266:SF3">
    <property type="entry name" value="OXALOACETATE DECARBOXYLASE ALPHA CHAIN"/>
    <property type="match status" value="1"/>
</dbReference>
<dbReference type="InterPro" id="IPR001882">
    <property type="entry name" value="Biotin_BS"/>
</dbReference>
<dbReference type="SUPFAM" id="SSF111369">
    <property type="entry name" value="HlyD-like secretion proteins"/>
    <property type="match status" value="1"/>
</dbReference>
<proteinExistence type="predicted"/>
<keyword evidence="1" id="KW-0092">Biotin</keyword>
<dbReference type="CDD" id="cd06850">
    <property type="entry name" value="biotinyl_domain"/>
    <property type="match status" value="1"/>
</dbReference>
<evidence type="ECO:0000313" key="3">
    <source>
        <dbReference type="EMBL" id="HAF07250.1"/>
    </source>
</evidence>
<evidence type="ECO:0000259" key="2">
    <source>
        <dbReference type="PROSITE" id="PS50968"/>
    </source>
</evidence>
<accession>A0A348MJM4</accession>
<dbReference type="PROSITE" id="PS00188">
    <property type="entry name" value="BIOTIN"/>
    <property type="match status" value="1"/>
</dbReference>